<feature type="compositionally biased region" description="Basic residues" evidence="2">
    <location>
        <begin position="403"/>
        <end position="416"/>
    </location>
</feature>
<dbReference type="AlphaFoldDB" id="A0AA42CS54"/>
<comment type="caution">
    <text evidence="3">The sequence shown here is derived from an EMBL/GenBank/DDBJ whole genome shotgun (WGS) entry which is preliminary data.</text>
</comment>
<dbReference type="Gene3D" id="1.10.443.10">
    <property type="entry name" value="Intergrase catalytic core"/>
    <property type="match status" value="1"/>
</dbReference>
<evidence type="ECO:0000256" key="1">
    <source>
        <dbReference type="ARBA" id="ARBA00023172"/>
    </source>
</evidence>
<name>A0AA42CS54_9HYPH</name>
<gene>
    <name evidence="3" type="ORF">M8523_35435</name>
</gene>
<dbReference type="RefSeq" id="WP_282589519.1">
    <property type="nucleotide sequence ID" value="NZ_JAMOIM010000100.1"/>
</dbReference>
<accession>A0AA42CS54</accession>
<keyword evidence="1" id="KW-0233">DNA recombination</keyword>
<dbReference type="InterPro" id="IPR011010">
    <property type="entry name" value="DNA_brk_join_enz"/>
</dbReference>
<evidence type="ECO:0000313" key="3">
    <source>
        <dbReference type="EMBL" id="MCW6513145.1"/>
    </source>
</evidence>
<protein>
    <submittedName>
        <fullName evidence="3">Integrase</fullName>
    </submittedName>
</protein>
<dbReference type="GO" id="GO:0006310">
    <property type="term" value="P:DNA recombination"/>
    <property type="evidence" value="ECO:0007669"/>
    <property type="project" value="UniProtKB-KW"/>
</dbReference>
<dbReference type="GO" id="GO:0003677">
    <property type="term" value="F:DNA binding"/>
    <property type="evidence" value="ECO:0007669"/>
    <property type="project" value="InterPro"/>
</dbReference>
<feature type="compositionally biased region" description="Low complexity" evidence="2">
    <location>
        <begin position="393"/>
        <end position="402"/>
    </location>
</feature>
<evidence type="ECO:0000313" key="4">
    <source>
        <dbReference type="Proteomes" id="UP001165667"/>
    </source>
</evidence>
<proteinExistence type="predicted"/>
<organism evidence="3 4">
    <name type="scientific">Lichenifustis flavocetrariae</name>
    <dbReference type="NCBI Taxonomy" id="2949735"/>
    <lineage>
        <taxon>Bacteria</taxon>
        <taxon>Pseudomonadati</taxon>
        <taxon>Pseudomonadota</taxon>
        <taxon>Alphaproteobacteria</taxon>
        <taxon>Hyphomicrobiales</taxon>
        <taxon>Lichenihabitantaceae</taxon>
        <taxon>Lichenifustis</taxon>
    </lineage>
</organism>
<dbReference type="Proteomes" id="UP001165667">
    <property type="component" value="Unassembled WGS sequence"/>
</dbReference>
<keyword evidence="4" id="KW-1185">Reference proteome</keyword>
<feature type="region of interest" description="Disordered" evidence="2">
    <location>
        <begin position="359"/>
        <end position="416"/>
    </location>
</feature>
<evidence type="ECO:0000256" key="2">
    <source>
        <dbReference type="SAM" id="MobiDB-lite"/>
    </source>
</evidence>
<dbReference type="GO" id="GO:0015074">
    <property type="term" value="P:DNA integration"/>
    <property type="evidence" value="ECO:0007669"/>
    <property type="project" value="InterPro"/>
</dbReference>
<dbReference type="InterPro" id="IPR013762">
    <property type="entry name" value="Integrase-like_cat_sf"/>
</dbReference>
<reference evidence="3" key="1">
    <citation type="submission" date="2022-05" db="EMBL/GenBank/DDBJ databases">
        <authorList>
            <person name="Pankratov T."/>
        </authorList>
    </citation>
    <scope>NUCLEOTIDE SEQUENCE</scope>
    <source>
        <strain evidence="3">BP6-180914</strain>
    </source>
</reference>
<dbReference type="EMBL" id="JAMOIM010000100">
    <property type="protein sequence ID" value="MCW6513145.1"/>
    <property type="molecule type" value="Genomic_DNA"/>
</dbReference>
<sequence length="416" mass="46266">MRSGRPEGDAPGRSDRRNRDGSLRVYWVAAKEAAKAGYEPATVRIHEADAEAISARCRVLQAEMQEWLAERSAAAARPGKKTINFLIREYRSWSESPFQEVKWNTRRTYGKMLDKMERAVGQTELAAIALADIKRWYAAARYPDGKGRDKPDQVRTAHGFVSMLRRIVSFGVAIEMKECVRLAVILANARFEAPAKRVTVLELEHIEAVRVAAHAAGRPSLAIGMALQWELMLRQRDVIGEWEPIDPDIGAESPFVINGRQWVNGLTWEGVSPSWILTKVTTKTGSEVRFDLSLCPTVMEELNKVPLASRRGPLVIDENADPPRPYAEHAYHREWRIVADAAKVHRGLFNMDARAGGATEAGDAGADLDDIRPTMGHARSETTVRYLRGTKLAPSSRVASARAAHRSKKAPNSRSS</sequence>
<dbReference type="SUPFAM" id="SSF56349">
    <property type="entry name" value="DNA breaking-rejoining enzymes"/>
    <property type="match status" value="1"/>
</dbReference>